<dbReference type="EMBL" id="MPUH01001359">
    <property type="protein sequence ID" value="OMJ68262.1"/>
    <property type="molecule type" value="Genomic_DNA"/>
</dbReference>
<reference evidence="1 2" key="1">
    <citation type="submission" date="2016-11" db="EMBL/GenBank/DDBJ databases">
        <title>The macronuclear genome of Stentor coeruleus: a giant cell with tiny introns.</title>
        <authorList>
            <person name="Slabodnick M."/>
            <person name="Ruby J.G."/>
            <person name="Reiff S.B."/>
            <person name="Swart E.C."/>
            <person name="Gosai S."/>
            <person name="Prabakaran S."/>
            <person name="Witkowska E."/>
            <person name="Larue G.E."/>
            <person name="Fisher S."/>
            <person name="Freeman R.M."/>
            <person name="Gunawardena J."/>
            <person name="Chu W."/>
            <person name="Stover N.A."/>
            <person name="Gregory B.D."/>
            <person name="Nowacki M."/>
            <person name="Derisi J."/>
            <person name="Roy S.W."/>
            <person name="Marshall W.F."/>
            <person name="Sood P."/>
        </authorList>
    </citation>
    <scope>NUCLEOTIDE SEQUENCE [LARGE SCALE GENOMIC DNA]</scope>
    <source>
        <strain evidence="1">WM001</strain>
    </source>
</reference>
<accession>A0A1R2AUX9</accession>
<keyword evidence="2" id="KW-1185">Reference proteome</keyword>
<organism evidence="1 2">
    <name type="scientific">Stentor coeruleus</name>
    <dbReference type="NCBI Taxonomy" id="5963"/>
    <lineage>
        <taxon>Eukaryota</taxon>
        <taxon>Sar</taxon>
        <taxon>Alveolata</taxon>
        <taxon>Ciliophora</taxon>
        <taxon>Postciliodesmatophora</taxon>
        <taxon>Heterotrichea</taxon>
        <taxon>Heterotrichida</taxon>
        <taxon>Stentoridae</taxon>
        <taxon>Stentor</taxon>
    </lineage>
</organism>
<evidence type="ECO:0008006" key="3">
    <source>
        <dbReference type="Google" id="ProtNLM"/>
    </source>
</evidence>
<protein>
    <recommendedName>
        <fullName evidence="3">PH domain-containing protein</fullName>
    </recommendedName>
</protein>
<dbReference type="Proteomes" id="UP000187209">
    <property type="component" value="Unassembled WGS sequence"/>
</dbReference>
<dbReference type="OrthoDB" id="325128at2759"/>
<name>A0A1R2AUX9_9CILI</name>
<proteinExistence type="predicted"/>
<evidence type="ECO:0000313" key="2">
    <source>
        <dbReference type="Proteomes" id="UP000187209"/>
    </source>
</evidence>
<evidence type="ECO:0000313" key="1">
    <source>
        <dbReference type="EMBL" id="OMJ68262.1"/>
    </source>
</evidence>
<sequence>MYLNKSELNQKCFANVFTQNMKALTPGKVWVNNTGEIQFSVGLDQKFMSFKLSQNTTVITNDRACQEFASTNKIAKKGFYLKLNDQYQSCFLVFDDERAYNTWVKGLDRYINAERPEGSLENYGNIYDISINDSENKTWLDIKLTAVKDDLSSITEYFFFDLSQSNLYNSVHEVLTSIEGHLDMVNTTIFREFLLDVVRNDFANKFAMDIVTESRLKKFEFKFETNQVFKNYYREMKREQLDSDMSQLLKRSSAAYDNVSNAFKVLEIQKLVLQMQLQDFFMTSFKPDNQDKVKNFEINLERVLKYRELHSSSDSGSCLERVNPCNCVVF</sequence>
<comment type="caution">
    <text evidence="1">The sequence shown here is derived from an EMBL/GenBank/DDBJ whole genome shotgun (WGS) entry which is preliminary data.</text>
</comment>
<dbReference type="AlphaFoldDB" id="A0A1R2AUX9"/>
<gene>
    <name evidence="1" type="ORF">SteCoe_34344</name>
</gene>